<dbReference type="InterPro" id="IPR000595">
    <property type="entry name" value="cNMP-bd_dom"/>
</dbReference>
<evidence type="ECO:0000256" key="1">
    <source>
        <dbReference type="ARBA" id="ARBA00023015"/>
    </source>
</evidence>
<organism evidence="6 7">
    <name type="scientific">Bradyrhizobium sacchari</name>
    <dbReference type="NCBI Taxonomy" id="1399419"/>
    <lineage>
        <taxon>Bacteria</taxon>
        <taxon>Pseudomonadati</taxon>
        <taxon>Pseudomonadota</taxon>
        <taxon>Alphaproteobacteria</taxon>
        <taxon>Hyphomicrobiales</taxon>
        <taxon>Nitrobacteraceae</taxon>
        <taxon>Bradyrhizobium</taxon>
    </lineage>
</organism>
<dbReference type="Pfam" id="PF00027">
    <property type="entry name" value="cNMP_binding"/>
    <property type="match status" value="1"/>
</dbReference>
<dbReference type="GO" id="GO:0003677">
    <property type="term" value="F:DNA binding"/>
    <property type="evidence" value="ECO:0007669"/>
    <property type="project" value="UniProtKB-KW"/>
</dbReference>
<evidence type="ECO:0000259" key="5">
    <source>
        <dbReference type="PROSITE" id="PS51063"/>
    </source>
</evidence>
<dbReference type="Pfam" id="PF13545">
    <property type="entry name" value="HTH_Crp_2"/>
    <property type="match status" value="1"/>
</dbReference>
<evidence type="ECO:0000313" key="6">
    <source>
        <dbReference type="EMBL" id="TWB79041.1"/>
    </source>
</evidence>
<dbReference type="InterPro" id="IPR050397">
    <property type="entry name" value="Env_Response_Regulators"/>
</dbReference>
<dbReference type="SUPFAM" id="SSF46785">
    <property type="entry name" value="Winged helix' DNA-binding domain"/>
    <property type="match status" value="1"/>
</dbReference>
<dbReference type="InterPro" id="IPR036390">
    <property type="entry name" value="WH_DNA-bd_sf"/>
</dbReference>
<dbReference type="SUPFAM" id="SSF51206">
    <property type="entry name" value="cAMP-binding domain-like"/>
    <property type="match status" value="1"/>
</dbReference>
<dbReference type="STRING" id="1399419.A5906_37050"/>
<dbReference type="InterPro" id="IPR012318">
    <property type="entry name" value="HTH_CRP"/>
</dbReference>
<dbReference type="PANTHER" id="PTHR24567:SF68">
    <property type="entry name" value="DNA-BINDING TRANSCRIPTIONAL DUAL REGULATOR CRP"/>
    <property type="match status" value="1"/>
</dbReference>
<dbReference type="PROSITE" id="PS50042">
    <property type="entry name" value="CNMP_BINDING_3"/>
    <property type="match status" value="1"/>
</dbReference>
<gene>
    <name evidence="6" type="ORF">FBZ95_103893</name>
</gene>
<dbReference type="GO" id="GO:0005829">
    <property type="term" value="C:cytosol"/>
    <property type="evidence" value="ECO:0007669"/>
    <property type="project" value="TreeGrafter"/>
</dbReference>
<dbReference type="GO" id="GO:0003700">
    <property type="term" value="F:DNA-binding transcription factor activity"/>
    <property type="evidence" value="ECO:0007669"/>
    <property type="project" value="TreeGrafter"/>
</dbReference>
<name>A0A560K6R7_9BRAD</name>
<accession>A0A560K6R7</accession>
<dbReference type="Gene3D" id="2.60.120.10">
    <property type="entry name" value="Jelly Rolls"/>
    <property type="match status" value="1"/>
</dbReference>
<evidence type="ECO:0000256" key="3">
    <source>
        <dbReference type="ARBA" id="ARBA00023163"/>
    </source>
</evidence>
<dbReference type="Proteomes" id="UP000315914">
    <property type="component" value="Unassembled WGS sequence"/>
</dbReference>
<feature type="domain" description="HTH crp-type" evidence="5">
    <location>
        <begin position="155"/>
        <end position="229"/>
    </location>
</feature>
<dbReference type="PANTHER" id="PTHR24567">
    <property type="entry name" value="CRP FAMILY TRANSCRIPTIONAL REGULATORY PROTEIN"/>
    <property type="match status" value="1"/>
</dbReference>
<evidence type="ECO:0000313" key="7">
    <source>
        <dbReference type="Proteomes" id="UP000315914"/>
    </source>
</evidence>
<proteinExistence type="predicted"/>
<dbReference type="AlphaFoldDB" id="A0A560K6R7"/>
<keyword evidence="1" id="KW-0805">Transcription regulation</keyword>
<evidence type="ECO:0000256" key="2">
    <source>
        <dbReference type="ARBA" id="ARBA00023125"/>
    </source>
</evidence>
<sequence length="248" mass="27577">MRAHGTDGGVAQAVFRRFNALRPLSDEDTAALEHAILEGLLRAGPGEDLITEGDRIDSVRLVLSGWLFRHKTLEDGRRQIVNFILPGETCDSHAYLLSTIDHSITAATPVAYADIKRVRFEQLMAANRTLAEAFMCETLLSSAIQREWVINLGRRAAFERVAHLFCEIFERLRPVGMVDGNSCALPVTQMDLADATGLSVVHLNRTIQELRASGLIVLKDRTLTISDLEALKNAAMYSPNYLQLYRAK</sequence>
<feature type="domain" description="Cyclic nucleotide-binding" evidence="4">
    <location>
        <begin position="20"/>
        <end position="124"/>
    </location>
</feature>
<protein>
    <submittedName>
        <fullName evidence="6">CRP-like cAMP-binding protein</fullName>
    </submittedName>
</protein>
<dbReference type="InterPro" id="IPR018490">
    <property type="entry name" value="cNMP-bd_dom_sf"/>
</dbReference>
<evidence type="ECO:0000259" key="4">
    <source>
        <dbReference type="PROSITE" id="PS50042"/>
    </source>
</evidence>
<reference evidence="6 7" key="1">
    <citation type="submission" date="2019-06" db="EMBL/GenBank/DDBJ databases">
        <title>Genomic Encyclopedia of Type Strains, Phase IV (KMG-V): Genome sequencing to study the core and pangenomes of soil and plant-associated prokaryotes.</title>
        <authorList>
            <person name="Whitman W."/>
        </authorList>
    </citation>
    <scope>NUCLEOTIDE SEQUENCE [LARGE SCALE GENOMIC DNA]</scope>
    <source>
        <strain evidence="6 7">BR 10556</strain>
    </source>
</reference>
<dbReference type="InterPro" id="IPR036388">
    <property type="entry name" value="WH-like_DNA-bd_sf"/>
</dbReference>
<keyword evidence="2" id="KW-0238">DNA-binding</keyword>
<dbReference type="Gene3D" id="1.10.10.10">
    <property type="entry name" value="Winged helix-like DNA-binding domain superfamily/Winged helix DNA-binding domain"/>
    <property type="match status" value="1"/>
</dbReference>
<dbReference type="SMART" id="SM00100">
    <property type="entry name" value="cNMP"/>
    <property type="match status" value="1"/>
</dbReference>
<keyword evidence="7" id="KW-1185">Reference proteome</keyword>
<dbReference type="CDD" id="cd00038">
    <property type="entry name" value="CAP_ED"/>
    <property type="match status" value="1"/>
</dbReference>
<dbReference type="EMBL" id="VITW01000003">
    <property type="protein sequence ID" value="TWB79041.1"/>
    <property type="molecule type" value="Genomic_DNA"/>
</dbReference>
<dbReference type="PROSITE" id="PS51063">
    <property type="entry name" value="HTH_CRP_2"/>
    <property type="match status" value="1"/>
</dbReference>
<comment type="caution">
    <text evidence="6">The sequence shown here is derived from an EMBL/GenBank/DDBJ whole genome shotgun (WGS) entry which is preliminary data.</text>
</comment>
<dbReference type="SMART" id="SM00419">
    <property type="entry name" value="HTH_CRP"/>
    <property type="match status" value="1"/>
</dbReference>
<dbReference type="InterPro" id="IPR014710">
    <property type="entry name" value="RmlC-like_jellyroll"/>
</dbReference>
<keyword evidence="3" id="KW-0804">Transcription</keyword>